<feature type="transmembrane region" description="Helical" evidence="1">
    <location>
        <begin position="69"/>
        <end position="89"/>
    </location>
</feature>
<evidence type="ECO:0000256" key="1">
    <source>
        <dbReference type="SAM" id="Phobius"/>
    </source>
</evidence>
<dbReference type="Proteomes" id="UP001602013">
    <property type="component" value="Unassembled WGS sequence"/>
</dbReference>
<evidence type="ECO:0000313" key="3">
    <source>
        <dbReference type="Proteomes" id="UP001602013"/>
    </source>
</evidence>
<keyword evidence="1" id="KW-1133">Transmembrane helix</keyword>
<protein>
    <recommendedName>
        <fullName evidence="4">Cytochrome b561 domain-containing protein</fullName>
    </recommendedName>
</protein>
<reference evidence="2 3" key="1">
    <citation type="submission" date="2024-10" db="EMBL/GenBank/DDBJ databases">
        <title>The Natural Products Discovery Center: Release of the First 8490 Sequenced Strains for Exploring Actinobacteria Biosynthetic Diversity.</title>
        <authorList>
            <person name="Kalkreuter E."/>
            <person name="Kautsar S.A."/>
            <person name="Yang D."/>
            <person name="Bader C.D."/>
            <person name="Teijaro C.N."/>
            <person name="Fluegel L."/>
            <person name="Davis C.M."/>
            <person name="Simpson J.R."/>
            <person name="Lauterbach L."/>
            <person name="Steele A.D."/>
            <person name="Gui C."/>
            <person name="Meng S."/>
            <person name="Li G."/>
            <person name="Viehrig K."/>
            <person name="Ye F."/>
            <person name="Su P."/>
            <person name="Kiefer A.F."/>
            <person name="Nichols A."/>
            <person name="Cepeda A.J."/>
            <person name="Yan W."/>
            <person name="Fan B."/>
            <person name="Jiang Y."/>
            <person name="Adhikari A."/>
            <person name="Zheng C.-J."/>
            <person name="Schuster L."/>
            <person name="Cowan T.M."/>
            <person name="Smanski M.J."/>
            <person name="Chevrette M.G."/>
            <person name="De Carvalho L.P.S."/>
            <person name="Shen B."/>
        </authorList>
    </citation>
    <scope>NUCLEOTIDE SEQUENCE [LARGE SCALE GENOMIC DNA]</scope>
    <source>
        <strain evidence="2 3">NPDC002173</strain>
    </source>
</reference>
<evidence type="ECO:0000313" key="2">
    <source>
        <dbReference type="EMBL" id="MFF3670973.1"/>
    </source>
</evidence>
<keyword evidence="1" id="KW-0472">Membrane</keyword>
<dbReference type="RefSeq" id="WP_387417175.1">
    <property type="nucleotide sequence ID" value="NZ_JBIASD010000038.1"/>
</dbReference>
<feature type="transmembrane region" description="Helical" evidence="1">
    <location>
        <begin position="37"/>
        <end position="57"/>
    </location>
</feature>
<proteinExistence type="predicted"/>
<comment type="caution">
    <text evidence="2">The sequence shown here is derived from an EMBL/GenBank/DDBJ whole genome shotgun (WGS) entry which is preliminary data.</text>
</comment>
<keyword evidence="1" id="KW-0812">Transmembrane</keyword>
<dbReference type="EMBL" id="JBIASD010000038">
    <property type="protein sequence ID" value="MFF3670973.1"/>
    <property type="molecule type" value="Genomic_DNA"/>
</dbReference>
<sequence length="125" mass="12875">MFLRIALLAQTVAVLVQAVTAGLLLSTPGGRTAHSATAIGVVVTVLLHLVAALLTTVPGSRAPSTRQRSTILPAVGMLAMTVVQVALGLAHMKAFHVPLGVLMFGVSMVRLNQVWSVGRAKTASA</sequence>
<feature type="transmembrane region" description="Helical" evidence="1">
    <location>
        <begin position="95"/>
        <end position="111"/>
    </location>
</feature>
<name>A0ABW6T389_9ACTN</name>
<evidence type="ECO:0008006" key="4">
    <source>
        <dbReference type="Google" id="ProtNLM"/>
    </source>
</evidence>
<keyword evidence="3" id="KW-1185">Reference proteome</keyword>
<accession>A0ABW6T389</accession>
<gene>
    <name evidence="2" type="ORF">ACFYXI_35845</name>
</gene>
<organism evidence="2 3">
    <name type="scientific">Microtetraspora malaysiensis</name>
    <dbReference type="NCBI Taxonomy" id="161358"/>
    <lineage>
        <taxon>Bacteria</taxon>
        <taxon>Bacillati</taxon>
        <taxon>Actinomycetota</taxon>
        <taxon>Actinomycetes</taxon>
        <taxon>Streptosporangiales</taxon>
        <taxon>Streptosporangiaceae</taxon>
        <taxon>Microtetraspora</taxon>
    </lineage>
</organism>